<evidence type="ECO:0000313" key="2">
    <source>
        <dbReference type="EnsemblMetazoa" id="AALFPA23_023969.P35720"/>
    </source>
</evidence>
<feature type="region of interest" description="Disordered" evidence="1">
    <location>
        <begin position="217"/>
        <end position="246"/>
    </location>
</feature>
<sequence length="246" mass="27702">MRGMAKFLALEAEHGGLPLSQIYGRYESCPHEFQFIEGEILCLLELAEIIREAGIKPFLRQLNPRHAPISEAIHETDQEEQRAKILQKLSAHFAQVKYNHLWTVVLNFDVITDGRRADVQCPVCAASGLKKKLSLSEDETGNWNIFSIMRHINKKHNIKGTTAGEATAPCRRAVTLEKLPKEEYVDYEYLDPDTCFAGQVSKIEDQFRDDFSYKIMDEPAAEPPKDPLGSPTCPTGNMDCHGGIND</sequence>
<protein>
    <recommendedName>
        <fullName evidence="4">DUF4211 domain-containing protein</fullName>
    </recommendedName>
</protein>
<dbReference type="RefSeq" id="XP_062705418.1">
    <property type="nucleotide sequence ID" value="XM_062849434.1"/>
</dbReference>
<keyword evidence="3" id="KW-1185">Reference proteome</keyword>
<accession>A0ABM2A304</accession>
<evidence type="ECO:0000313" key="3">
    <source>
        <dbReference type="Proteomes" id="UP000069940"/>
    </source>
</evidence>
<dbReference type="GeneID" id="109406939"/>
<organism evidence="2 3">
    <name type="scientific">Aedes albopictus</name>
    <name type="common">Asian tiger mosquito</name>
    <name type="synonym">Stegomyia albopicta</name>
    <dbReference type="NCBI Taxonomy" id="7160"/>
    <lineage>
        <taxon>Eukaryota</taxon>
        <taxon>Metazoa</taxon>
        <taxon>Ecdysozoa</taxon>
        <taxon>Arthropoda</taxon>
        <taxon>Hexapoda</taxon>
        <taxon>Insecta</taxon>
        <taxon>Pterygota</taxon>
        <taxon>Neoptera</taxon>
        <taxon>Endopterygota</taxon>
        <taxon>Diptera</taxon>
        <taxon>Nematocera</taxon>
        <taxon>Culicoidea</taxon>
        <taxon>Culicidae</taxon>
        <taxon>Culicinae</taxon>
        <taxon>Aedini</taxon>
        <taxon>Aedes</taxon>
        <taxon>Stegomyia</taxon>
    </lineage>
</organism>
<reference evidence="2" key="2">
    <citation type="submission" date="2025-05" db="UniProtKB">
        <authorList>
            <consortium name="EnsemblMetazoa"/>
        </authorList>
    </citation>
    <scope>IDENTIFICATION</scope>
    <source>
        <strain evidence="2">Foshan</strain>
    </source>
</reference>
<evidence type="ECO:0000256" key="1">
    <source>
        <dbReference type="SAM" id="MobiDB-lite"/>
    </source>
</evidence>
<evidence type="ECO:0008006" key="4">
    <source>
        <dbReference type="Google" id="ProtNLM"/>
    </source>
</evidence>
<reference evidence="3" key="1">
    <citation type="journal article" date="2015" name="Proc. Natl. Acad. Sci. U.S.A.">
        <title>Genome sequence of the Asian Tiger mosquito, Aedes albopictus, reveals insights into its biology, genetics, and evolution.</title>
        <authorList>
            <person name="Chen X.G."/>
            <person name="Jiang X."/>
            <person name="Gu J."/>
            <person name="Xu M."/>
            <person name="Wu Y."/>
            <person name="Deng Y."/>
            <person name="Zhang C."/>
            <person name="Bonizzoni M."/>
            <person name="Dermauw W."/>
            <person name="Vontas J."/>
            <person name="Armbruster P."/>
            <person name="Huang X."/>
            <person name="Yang Y."/>
            <person name="Zhang H."/>
            <person name="He W."/>
            <person name="Peng H."/>
            <person name="Liu Y."/>
            <person name="Wu K."/>
            <person name="Chen J."/>
            <person name="Lirakis M."/>
            <person name="Topalis P."/>
            <person name="Van Leeuwen T."/>
            <person name="Hall A.B."/>
            <person name="Jiang X."/>
            <person name="Thorpe C."/>
            <person name="Mueller R.L."/>
            <person name="Sun C."/>
            <person name="Waterhouse R.M."/>
            <person name="Yan G."/>
            <person name="Tu Z.J."/>
            <person name="Fang X."/>
            <person name="James A.A."/>
        </authorList>
    </citation>
    <scope>NUCLEOTIDE SEQUENCE [LARGE SCALE GENOMIC DNA]</scope>
    <source>
        <strain evidence="3">Foshan</strain>
    </source>
</reference>
<name>A0ABM2A304_AEDAL</name>
<dbReference type="Proteomes" id="UP000069940">
    <property type="component" value="Unassembled WGS sequence"/>
</dbReference>
<dbReference type="EnsemblMetazoa" id="AALFPA23_023969.R35720">
    <property type="protein sequence ID" value="AALFPA23_023969.P35720"/>
    <property type="gene ID" value="AALFPA23_023969"/>
</dbReference>
<proteinExistence type="predicted"/>